<comment type="caution">
    <text evidence="2">The sequence shown here is derived from an EMBL/GenBank/DDBJ whole genome shotgun (WGS) entry which is preliminary data.</text>
</comment>
<gene>
    <name evidence="2" type="ORF">SMN809_LOCUS51466</name>
</gene>
<evidence type="ECO:0000256" key="1">
    <source>
        <dbReference type="SAM" id="MobiDB-lite"/>
    </source>
</evidence>
<protein>
    <submittedName>
        <fullName evidence="2">Uncharacterized protein</fullName>
    </submittedName>
</protein>
<feature type="compositionally biased region" description="Polar residues" evidence="1">
    <location>
        <begin position="40"/>
        <end position="50"/>
    </location>
</feature>
<name>A0A8S3C8B0_9BILA</name>
<reference evidence="2" key="1">
    <citation type="submission" date="2021-02" db="EMBL/GenBank/DDBJ databases">
        <authorList>
            <person name="Nowell W R."/>
        </authorList>
    </citation>
    <scope>NUCLEOTIDE SEQUENCE</scope>
</reference>
<organism evidence="2 3">
    <name type="scientific">Rotaria magnacalcarata</name>
    <dbReference type="NCBI Taxonomy" id="392030"/>
    <lineage>
        <taxon>Eukaryota</taxon>
        <taxon>Metazoa</taxon>
        <taxon>Spiralia</taxon>
        <taxon>Gnathifera</taxon>
        <taxon>Rotifera</taxon>
        <taxon>Eurotatoria</taxon>
        <taxon>Bdelloidea</taxon>
        <taxon>Philodinida</taxon>
        <taxon>Philodinidae</taxon>
        <taxon>Rotaria</taxon>
    </lineage>
</organism>
<proteinExistence type="predicted"/>
<feature type="region of interest" description="Disordered" evidence="1">
    <location>
        <begin position="23"/>
        <end position="50"/>
    </location>
</feature>
<evidence type="ECO:0000313" key="2">
    <source>
        <dbReference type="EMBL" id="CAF4895226.1"/>
    </source>
</evidence>
<dbReference type="Proteomes" id="UP000676336">
    <property type="component" value="Unassembled WGS sequence"/>
</dbReference>
<evidence type="ECO:0000313" key="3">
    <source>
        <dbReference type="Proteomes" id="UP000676336"/>
    </source>
</evidence>
<sequence length="90" mass="10341">MSDRFTNQIHIMPSQLTLTNLRPTKKRKANQIDDSEQLIEENNPSTKKSFGTITYDSREFAFYNSMPFISILLHLDPSSLQTFQADSGEL</sequence>
<dbReference type="AlphaFoldDB" id="A0A8S3C8B0"/>
<dbReference type="EMBL" id="CAJOBI010172569">
    <property type="protein sequence ID" value="CAF4895226.1"/>
    <property type="molecule type" value="Genomic_DNA"/>
</dbReference>
<accession>A0A8S3C8B0</accession>